<keyword evidence="2 3" id="KW-0802">TPR repeat</keyword>
<dbReference type="EMBL" id="FSRG01000003">
    <property type="protein sequence ID" value="SIN79749.1"/>
    <property type="molecule type" value="Genomic_DNA"/>
</dbReference>
<name>A0A1N6E9M4_9BACT</name>
<evidence type="ECO:0000256" key="1">
    <source>
        <dbReference type="ARBA" id="ARBA00022737"/>
    </source>
</evidence>
<dbReference type="InterPro" id="IPR051685">
    <property type="entry name" value="Ycf3/AcsC/BcsC/TPR_MFPF"/>
</dbReference>
<dbReference type="Pfam" id="PF13181">
    <property type="entry name" value="TPR_8"/>
    <property type="match status" value="1"/>
</dbReference>
<keyword evidence="1" id="KW-0677">Repeat</keyword>
<evidence type="ECO:0000256" key="2">
    <source>
        <dbReference type="ARBA" id="ARBA00022803"/>
    </source>
</evidence>
<dbReference type="PANTHER" id="PTHR44943:SF8">
    <property type="entry name" value="TPR REPEAT-CONTAINING PROTEIN MJ0263"/>
    <property type="match status" value="1"/>
</dbReference>
<dbReference type="RefSeq" id="WP_074215656.1">
    <property type="nucleotide sequence ID" value="NZ_FSRG01000003.1"/>
</dbReference>
<evidence type="ECO:0000256" key="3">
    <source>
        <dbReference type="PROSITE-ProRule" id="PRU00339"/>
    </source>
</evidence>
<dbReference type="AlphaFoldDB" id="A0A1N6E9M4"/>
<gene>
    <name evidence="4" type="ORF">SAMN02745161_0816</name>
</gene>
<organism evidence="4 5">
    <name type="scientific">Halodesulfovibrio marinisediminis DSM 17456</name>
    <dbReference type="NCBI Taxonomy" id="1121457"/>
    <lineage>
        <taxon>Bacteria</taxon>
        <taxon>Pseudomonadati</taxon>
        <taxon>Thermodesulfobacteriota</taxon>
        <taxon>Desulfovibrionia</taxon>
        <taxon>Desulfovibrionales</taxon>
        <taxon>Desulfovibrionaceae</taxon>
        <taxon>Halodesulfovibrio</taxon>
    </lineage>
</organism>
<dbReference type="STRING" id="1121457.SAMN02745161_0816"/>
<evidence type="ECO:0000313" key="4">
    <source>
        <dbReference type="EMBL" id="SIN79749.1"/>
    </source>
</evidence>
<dbReference type="Gene3D" id="1.25.40.10">
    <property type="entry name" value="Tetratricopeptide repeat domain"/>
    <property type="match status" value="1"/>
</dbReference>
<reference evidence="5" key="1">
    <citation type="submission" date="2016-11" db="EMBL/GenBank/DDBJ databases">
        <authorList>
            <person name="Varghese N."/>
            <person name="Submissions S."/>
        </authorList>
    </citation>
    <scope>NUCLEOTIDE SEQUENCE [LARGE SCALE GENOMIC DNA]</scope>
    <source>
        <strain evidence="5">DSM 17456</strain>
    </source>
</reference>
<dbReference type="SUPFAM" id="SSF48452">
    <property type="entry name" value="TPR-like"/>
    <property type="match status" value="1"/>
</dbReference>
<accession>A0A1N6E9M4</accession>
<evidence type="ECO:0000313" key="5">
    <source>
        <dbReference type="Proteomes" id="UP000184694"/>
    </source>
</evidence>
<dbReference type="InterPro" id="IPR019734">
    <property type="entry name" value="TPR_rpt"/>
</dbReference>
<dbReference type="Proteomes" id="UP000184694">
    <property type="component" value="Unassembled WGS sequence"/>
</dbReference>
<dbReference type="InterPro" id="IPR011990">
    <property type="entry name" value="TPR-like_helical_dom_sf"/>
</dbReference>
<dbReference type="PANTHER" id="PTHR44943">
    <property type="entry name" value="CELLULOSE SYNTHASE OPERON PROTEIN C"/>
    <property type="match status" value="1"/>
</dbReference>
<dbReference type="SMART" id="SM00028">
    <property type="entry name" value="TPR"/>
    <property type="match status" value="5"/>
</dbReference>
<feature type="repeat" description="TPR" evidence="3">
    <location>
        <begin position="48"/>
        <end position="81"/>
    </location>
</feature>
<dbReference type="Pfam" id="PF12895">
    <property type="entry name" value="ANAPC3"/>
    <property type="match status" value="1"/>
</dbReference>
<proteinExistence type="predicted"/>
<sequence length="302" mass="33519">MNQVQSSITDSQLGERICELKNQQAYQELVDYLIGQISAGGMPSDLQAKAYNELGLAHLQLDEPMEAEKAFLSAIERSPKSINPKFNRANIALFAQQYALALELYREILTVDAGHAGATYHAGLCCAMTGQQQEALTYFETSATAAPEAMGPNFWSGETLLAMKQYESALPYFLQAVSITPDHRESRRGVAICQFELGKYDDCITQCDELIESGGGAEYLAFQIKGDALIEQGNIEAAAMCHLELAYLDFDARDYLVMRSRKLEKQHPECVEEYVAFLLSGMPDLERAFDGSAFECQSEQQQ</sequence>
<keyword evidence="5" id="KW-1185">Reference proteome</keyword>
<protein>
    <submittedName>
        <fullName evidence="4">Tfp pilus assembly protein PilF</fullName>
    </submittedName>
</protein>
<dbReference type="PROSITE" id="PS50005">
    <property type="entry name" value="TPR"/>
    <property type="match status" value="1"/>
</dbReference>